<proteinExistence type="predicted"/>
<dbReference type="PANTHER" id="PTHR24074">
    <property type="entry name" value="CO-CHAPERONE PROTEIN DJLA"/>
    <property type="match status" value="1"/>
</dbReference>
<dbReference type="CDD" id="cd06257">
    <property type="entry name" value="DnaJ"/>
    <property type="match status" value="1"/>
</dbReference>
<dbReference type="Proteomes" id="UP001235303">
    <property type="component" value="Unassembled WGS sequence"/>
</dbReference>
<sequence>MRHLHHCYEILEVAPNASFEEIHESYKDLVMVWHPDRFVHHPRLYNKAQEKIKQLNGAYEQLKSKQNWMMPSVHGGDRPWRQAKTPEPQAYQSSGFSQATREDYNRVLDDYIRHHSRDMQNWLD</sequence>
<protein>
    <submittedName>
        <fullName evidence="3">DnaJ domain-containing protein</fullName>
    </submittedName>
</protein>
<dbReference type="PRINTS" id="PR00625">
    <property type="entry name" value="JDOMAIN"/>
</dbReference>
<dbReference type="InterPro" id="IPR001623">
    <property type="entry name" value="DnaJ_domain"/>
</dbReference>
<gene>
    <name evidence="3" type="ORF">PMG71_18670</name>
</gene>
<name>A0ABT7AX02_9CYAN</name>
<organism evidence="3 4">
    <name type="scientific">Roseofilum acuticapitatum BLCC-M154</name>
    <dbReference type="NCBI Taxonomy" id="3022444"/>
    <lineage>
        <taxon>Bacteria</taxon>
        <taxon>Bacillati</taxon>
        <taxon>Cyanobacteriota</taxon>
        <taxon>Cyanophyceae</taxon>
        <taxon>Desertifilales</taxon>
        <taxon>Desertifilaceae</taxon>
        <taxon>Roseofilum</taxon>
        <taxon>Roseofilum acuticapitatum</taxon>
    </lineage>
</organism>
<feature type="domain" description="J" evidence="2">
    <location>
        <begin position="6"/>
        <end position="108"/>
    </location>
</feature>
<reference evidence="3 4" key="1">
    <citation type="submission" date="2023-01" db="EMBL/GenBank/DDBJ databases">
        <title>Novel diversity within Roseofilum (Cyanobacteria; Desertifilaceae) from marine benthic mats with descriptions of four novel species.</title>
        <authorList>
            <person name="Wang Y."/>
            <person name="Berthold D.E."/>
            <person name="Hu J."/>
            <person name="Lefler F.W."/>
            <person name="Laughinghouse H.D. IV."/>
        </authorList>
    </citation>
    <scope>NUCLEOTIDE SEQUENCE [LARGE SCALE GENOMIC DNA]</scope>
    <source>
        <strain evidence="3 4">BLCC-M154</strain>
    </source>
</reference>
<evidence type="ECO:0000259" key="2">
    <source>
        <dbReference type="PROSITE" id="PS50076"/>
    </source>
</evidence>
<dbReference type="Pfam" id="PF00226">
    <property type="entry name" value="DnaJ"/>
    <property type="match status" value="1"/>
</dbReference>
<dbReference type="SMART" id="SM00271">
    <property type="entry name" value="DnaJ"/>
    <property type="match status" value="1"/>
</dbReference>
<evidence type="ECO:0000256" key="1">
    <source>
        <dbReference type="SAM" id="MobiDB-lite"/>
    </source>
</evidence>
<dbReference type="InterPro" id="IPR036869">
    <property type="entry name" value="J_dom_sf"/>
</dbReference>
<dbReference type="EMBL" id="JAQOSP010000116">
    <property type="protein sequence ID" value="MDJ1171459.1"/>
    <property type="molecule type" value="Genomic_DNA"/>
</dbReference>
<dbReference type="RefSeq" id="WP_283755212.1">
    <property type="nucleotide sequence ID" value="NZ_JAQOSP010000116.1"/>
</dbReference>
<keyword evidence="4" id="KW-1185">Reference proteome</keyword>
<comment type="caution">
    <text evidence="3">The sequence shown here is derived from an EMBL/GenBank/DDBJ whole genome shotgun (WGS) entry which is preliminary data.</text>
</comment>
<dbReference type="InterPro" id="IPR050817">
    <property type="entry name" value="DjlA_DnaK_co-chaperone"/>
</dbReference>
<accession>A0ABT7AX02</accession>
<feature type="region of interest" description="Disordered" evidence="1">
    <location>
        <begin position="68"/>
        <end position="97"/>
    </location>
</feature>
<evidence type="ECO:0000313" key="3">
    <source>
        <dbReference type="EMBL" id="MDJ1171459.1"/>
    </source>
</evidence>
<dbReference type="PROSITE" id="PS50076">
    <property type="entry name" value="DNAJ_2"/>
    <property type="match status" value="1"/>
</dbReference>
<evidence type="ECO:0000313" key="4">
    <source>
        <dbReference type="Proteomes" id="UP001235303"/>
    </source>
</evidence>
<dbReference type="Gene3D" id="1.10.287.110">
    <property type="entry name" value="DnaJ domain"/>
    <property type="match status" value="1"/>
</dbReference>
<dbReference type="SUPFAM" id="SSF46565">
    <property type="entry name" value="Chaperone J-domain"/>
    <property type="match status" value="1"/>
</dbReference>